<dbReference type="EMBL" id="JBGMDY010000008">
    <property type="protein sequence ID" value="KAL2325798.1"/>
    <property type="molecule type" value="Genomic_DNA"/>
</dbReference>
<evidence type="ECO:0000313" key="1">
    <source>
        <dbReference type="EMBL" id="KAL2325798.1"/>
    </source>
</evidence>
<evidence type="ECO:0000313" key="2">
    <source>
        <dbReference type="Proteomes" id="UP001603857"/>
    </source>
</evidence>
<name>A0ABD1LQJ5_9FABA</name>
<sequence>MATETSTETRKVEGKLDALVDLVTQLAVNQKPASVASVCGIRFSNDHHPNQPGVNEQHPQAYAANIYSRSPQQQRPELDKEDGFQLLAVSVQEIMPLSLEEFTTWLQIHLLKLERCKAN</sequence>
<dbReference type="Proteomes" id="UP001603857">
    <property type="component" value="Unassembled WGS sequence"/>
</dbReference>
<comment type="caution">
    <text evidence="1">The sequence shown here is derived from an EMBL/GenBank/DDBJ whole genome shotgun (WGS) entry which is preliminary data.</text>
</comment>
<protein>
    <submittedName>
        <fullName evidence="1">Uncharacterized protein</fullName>
    </submittedName>
</protein>
<organism evidence="1 2">
    <name type="scientific">Flemingia macrophylla</name>
    <dbReference type="NCBI Taxonomy" id="520843"/>
    <lineage>
        <taxon>Eukaryota</taxon>
        <taxon>Viridiplantae</taxon>
        <taxon>Streptophyta</taxon>
        <taxon>Embryophyta</taxon>
        <taxon>Tracheophyta</taxon>
        <taxon>Spermatophyta</taxon>
        <taxon>Magnoliopsida</taxon>
        <taxon>eudicotyledons</taxon>
        <taxon>Gunneridae</taxon>
        <taxon>Pentapetalae</taxon>
        <taxon>rosids</taxon>
        <taxon>fabids</taxon>
        <taxon>Fabales</taxon>
        <taxon>Fabaceae</taxon>
        <taxon>Papilionoideae</taxon>
        <taxon>50 kb inversion clade</taxon>
        <taxon>NPAAA clade</taxon>
        <taxon>indigoferoid/millettioid clade</taxon>
        <taxon>Phaseoleae</taxon>
        <taxon>Flemingia</taxon>
    </lineage>
</organism>
<reference evidence="1 2" key="1">
    <citation type="submission" date="2024-08" db="EMBL/GenBank/DDBJ databases">
        <title>Insights into the chromosomal genome structure of Flemingia macrophylla.</title>
        <authorList>
            <person name="Ding Y."/>
            <person name="Zhao Y."/>
            <person name="Bi W."/>
            <person name="Wu M."/>
            <person name="Zhao G."/>
            <person name="Gong Y."/>
            <person name="Li W."/>
            <person name="Zhang P."/>
        </authorList>
    </citation>
    <scope>NUCLEOTIDE SEQUENCE [LARGE SCALE GENOMIC DNA]</scope>
    <source>
        <strain evidence="1">DYQJB</strain>
        <tissue evidence="1">Leaf</tissue>
    </source>
</reference>
<accession>A0ABD1LQJ5</accession>
<proteinExistence type="predicted"/>
<gene>
    <name evidence="1" type="ORF">Fmac_024856</name>
</gene>
<dbReference type="AlphaFoldDB" id="A0ABD1LQJ5"/>
<keyword evidence="2" id="KW-1185">Reference proteome</keyword>